<keyword evidence="2" id="KW-0472">Membrane</keyword>
<reference evidence="3 4" key="1">
    <citation type="submission" date="2024-09" db="EMBL/GenBank/DDBJ databases">
        <title>T2T genomes of carrot and Alternaria dauci and their utility for understanding host-pathogen interaction during carrot leaf blight disease.</title>
        <authorList>
            <person name="Liu W."/>
            <person name="Xu S."/>
            <person name="Ou C."/>
            <person name="Liu X."/>
            <person name="Zhuang F."/>
            <person name="Deng X.W."/>
        </authorList>
    </citation>
    <scope>NUCLEOTIDE SEQUENCE [LARGE SCALE GENOMIC DNA]</scope>
    <source>
        <strain evidence="3 4">A2016</strain>
    </source>
</reference>
<keyword evidence="4" id="KW-1185">Reference proteome</keyword>
<keyword evidence="2" id="KW-0812">Transmembrane</keyword>
<evidence type="ECO:0000256" key="2">
    <source>
        <dbReference type="SAM" id="Phobius"/>
    </source>
</evidence>
<comment type="caution">
    <text evidence="3">The sequence shown here is derived from an EMBL/GenBank/DDBJ whole genome shotgun (WGS) entry which is preliminary data.</text>
</comment>
<feature type="compositionally biased region" description="Low complexity" evidence="1">
    <location>
        <begin position="182"/>
        <end position="193"/>
    </location>
</feature>
<dbReference type="RefSeq" id="XP_069307055.1">
    <property type="nucleotide sequence ID" value="XM_069451169.1"/>
</dbReference>
<name>A0ABR3UJ23_9PLEO</name>
<accession>A0ABR3UJ23</accession>
<organism evidence="3 4">
    <name type="scientific">Alternaria dauci</name>
    <dbReference type="NCBI Taxonomy" id="48095"/>
    <lineage>
        <taxon>Eukaryota</taxon>
        <taxon>Fungi</taxon>
        <taxon>Dikarya</taxon>
        <taxon>Ascomycota</taxon>
        <taxon>Pezizomycotina</taxon>
        <taxon>Dothideomycetes</taxon>
        <taxon>Pleosporomycetidae</taxon>
        <taxon>Pleosporales</taxon>
        <taxon>Pleosporineae</taxon>
        <taxon>Pleosporaceae</taxon>
        <taxon>Alternaria</taxon>
        <taxon>Alternaria sect. Porri</taxon>
    </lineage>
</organism>
<dbReference type="EMBL" id="JBHGVX010000004">
    <property type="protein sequence ID" value="KAL1796471.1"/>
    <property type="molecule type" value="Genomic_DNA"/>
</dbReference>
<feature type="transmembrane region" description="Helical" evidence="2">
    <location>
        <begin position="31"/>
        <end position="51"/>
    </location>
</feature>
<protein>
    <submittedName>
        <fullName evidence="3">Uncharacterized protein</fullName>
    </submittedName>
</protein>
<gene>
    <name evidence="3" type="ORF">ACET3X_005011</name>
</gene>
<evidence type="ECO:0000313" key="4">
    <source>
        <dbReference type="Proteomes" id="UP001578633"/>
    </source>
</evidence>
<dbReference type="Proteomes" id="UP001578633">
    <property type="component" value="Chromosome 4"/>
</dbReference>
<dbReference type="GeneID" id="96085333"/>
<proteinExistence type="predicted"/>
<feature type="region of interest" description="Disordered" evidence="1">
    <location>
        <begin position="158"/>
        <end position="194"/>
    </location>
</feature>
<keyword evidence="2" id="KW-1133">Transmembrane helix</keyword>
<evidence type="ECO:0000313" key="3">
    <source>
        <dbReference type="EMBL" id="KAL1796471.1"/>
    </source>
</evidence>
<evidence type="ECO:0000256" key="1">
    <source>
        <dbReference type="SAM" id="MobiDB-lite"/>
    </source>
</evidence>
<sequence length="265" mass="29428">MSLVATSLPTLWLAPPPGFVAFSHDYKIEPASIAISTILASLVFVLFAVMFSKKNRGNFLDDTSEHIEQADRKLMIGGPLGDVLRRNNATDRQPTPRLWSGFSSSNSDIVRRDPEIEGGEAAAAANRRTLELADTPARAPIFHITAPHYPNVELEVRSHSPVLSPEPPTRDVRLPPRRMPQRGNYNGSGNRNNALLQPLSVHTAPRHPRSDFGDDSTVVGDKAEVETMRSDLSFPDTEFDSASYDERRWKPMDNKAVGLLGRHWE</sequence>